<dbReference type="AlphaFoldDB" id="A0AA39XZ17"/>
<name>A0AA39XZ17_9PEZI</name>
<organism evidence="2 3">
    <name type="scientific">Cercophora newfieldiana</name>
    <dbReference type="NCBI Taxonomy" id="92897"/>
    <lineage>
        <taxon>Eukaryota</taxon>
        <taxon>Fungi</taxon>
        <taxon>Dikarya</taxon>
        <taxon>Ascomycota</taxon>
        <taxon>Pezizomycotina</taxon>
        <taxon>Sordariomycetes</taxon>
        <taxon>Sordariomycetidae</taxon>
        <taxon>Sordariales</taxon>
        <taxon>Lasiosphaeriaceae</taxon>
        <taxon>Cercophora</taxon>
    </lineage>
</organism>
<gene>
    <name evidence="2" type="ORF">B0T16DRAFT_459133</name>
</gene>
<keyword evidence="1" id="KW-0732">Signal</keyword>
<feature type="chain" id="PRO_5041357922" evidence="1">
    <location>
        <begin position="28"/>
        <end position="328"/>
    </location>
</feature>
<dbReference type="EMBL" id="JAULSV010000005">
    <property type="protein sequence ID" value="KAK0642932.1"/>
    <property type="molecule type" value="Genomic_DNA"/>
</dbReference>
<keyword evidence="3" id="KW-1185">Reference proteome</keyword>
<evidence type="ECO:0000313" key="2">
    <source>
        <dbReference type="EMBL" id="KAK0642932.1"/>
    </source>
</evidence>
<sequence length="328" mass="33788">MTRRASLHRRLGLLAVGFISHLQGAEASPFSQQLFIGGSDGPYGYSAADFRQAILRPLTGDAEIAPDIEIKSSDGPISGWKLGVHAFDNVPIPAGNPDSNGGTKVFDTATIHLSPRDSAQRDELRDWSLCSAVWTMGLSEAALAAAKASDTGNSVGSCGGMLPDDCIAEMVAGFNSAGFCQNQTMPRSCAPFLANGTDGVTRGSNLPQSGIAEFLATGLASPNVNDVNTTFYAAATGPLDKDDAAAFEAVKTWVFPVVLSWTRREGSSADSFVGTPEGDTGTYVACVRAAVPGSGKHSGDGIGSDASRASGTAWLLVGALAAVWAAVL</sequence>
<protein>
    <submittedName>
        <fullName evidence="2">Uncharacterized protein</fullName>
    </submittedName>
</protein>
<feature type="signal peptide" evidence="1">
    <location>
        <begin position="1"/>
        <end position="27"/>
    </location>
</feature>
<accession>A0AA39XZ17</accession>
<comment type="caution">
    <text evidence="2">The sequence shown here is derived from an EMBL/GenBank/DDBJ whole genome shotgun (WGS) entry which is preliminary data.</text>
</comment>
<dbReference type="Proteomes" id="UP001174936">
    <property type="component" value="Unassembled WGS sequence"/>
</dbReference>
<evidence type="ECO:0000256" key="1">
    <source>
        <dbReference type="SAM" id="SignalP"/>
    </source>
</evidence>
<evidence type="ECO:0000313" key="3">
    <source>
        <dbReference type="Proteomes" id="UP001174936"/>
    </source>
</evidence>
<proteinExistence type="predicted"/>
<reference evidence="2" key="1">
    <citation type="submission" date="2023-06" db="EMBL/GenBank/DDBJ databases">
        <title>Genome-scale phylogeny and comparative genomics of the fungal order Sordariales.</title>
        <authorList>
            <consortium name="Lawrence Berkeley National Laboratory"/>
            <person name="Hensen N."/>
            <person name="Bonometti L."/>
            <person name="Westerberg I."/>
            <person name="Brannstrom I.O."/>
            <person name="Guillou S."/>
            <person name="Cros-Aarteil S."/>
            <person name="Calhoun S."/>
            <person name="Haridas S."/>
            <person name="Kuo A."/>
            <person name="Mondo S."/>
            <person name="Pangilinan J."/>
            <person name="Riley R."/>
            <person name="Labutti K."/>
            <person name="Andreopoulos B."/>
            <person name="Lipzen A."/>
            <person name="Chen C."/>
            <person name="Yanf M."/>
            <person name="Daum C."/>
            <person name="Ng V."/>
            <person name="Clum A."/>
            <person name="Steindorff A."/>
            <person name="Ohm R."/>
            <person name="Martin F."/>
            <person name="Silar P."/>
            <person name="Natvig D."/>
            <person name="Lalanne C."/>
            <person name="Gautier V."/>
            <person name="Ament-Velasquez S.L."/>
            <person name="Kruys A."/>
            <person name="Hutchinson M.I."/>
            <person name="Powell A.J."/>
            <person name="Barry K."/>
            <person name="Miller A.N."/>
            <person name="Grigoriev I.V."/>
            <person name="Debuchy R."/>
            <person name="Gladieux P."/>
            <person name="Thoren M.H."/>
            <person name="Johannesson H."/>
        </authorList>
    </citation>
    <scope>NUCLEOTIDE SEQUENCE</scope>
    <source>
        <strain evidence="2">SMH2532-1</strain>
    </source>
</reference>